<accession>A0AAU9SNE7</accession>
<dbReference type="EMBL" id="CAJVSB020000857">
    <property type="protein sequence ID" value="CAH2068851.1"/>
    <property type="molecule type" value="Genomic_DNA"/>
</dbReference>
<organism evidence="2 3">
    <name type="scientific">Thlaspi arvense</name>
    <name type="common">Field penny-cress</name>
    <dbReference type="NCBI Taxonomy" id="13288"/>
    <lineage>
        <taxon>Eukaryota</taxon>
        <taxon>Viridiplantae</taxon>
        <taxon>Streptophyta</taxon>
        <taxon>Embryophyta</taxon>
        <taxon>Tracheophyta</taxon>
        <taxon>Spermatophyta</taxon>
        <taxon>Magnoliopsida</taxon>
        <taxon>eudicotyledons</taxon>
        <taxon>Gunneridae</taxon>
        <taxon>Pentapetalae</taxon>
        <taxon>rosids</taxon>
        <taxon>malvids</taxon>
        <taxon>Brassicales</taxon>
        <taxon>Brassicaceae</taxon>
        <taxon>Thlaspideae</taxon>
        <taxon>Thlaspi</taxon>
    </lineage>
</organism>
<gene>
    <name evidence="2" type="ORF">TAV2_LOCUS18408</name>
</gene>
<keyword evidence="3" id="KW-1185">Reference proteome</keyword>
<keyword evidence="1" id="KW-0472">Membrane</keyword>
<protein>
    <submittedName>
        <fullName evidence="2">Uncharacterized protein</fullName>
    </submittedName>
</protein>
<evidence type="ECO:0000313" key="2">
    <source>
        <dbReference type="EMBL" id="CAH2068851.1"/>
    </source>
</evidence>
<dbReference type="Proteomes" id="UP000836841">
    <property type="component" value="Unassembled WGS sequence"/>
</dbReference>
<name>A0AAU9SNE7_THLAR</name>
<evidence type="ECO:0000256" key="1">
    <source>
        <dbReference type="SAM" id="Phobius"/>
    </source>
</evidence>
<keyword evidence="1" id="KW-0812">Transmembrane</keyword>
<feature type="non-terminal residue" evidence="2">
    <location>
        <position position="96"/>
    </location>
</feature>
<proteinExistence type="predicted"/>
<sequence length="96" mass="11054">MLRTSFHLIESGFSPYWVQGRNWVWMGIFGSSLFFVGGITNLLKVFKMQQNIGMTRLEKLRGGHRTVCYRGGKESAGFRLLPRRIGGRTCSRARRK</sequence>
<dbReference type="PANTHER" id="PTHR34967:SF1">
    <property type="entry name" value="OS02G0257200 PROTEIN"/>
    <property type="match status" value="1"/>
</dbReference>
<evidence type="ECO:0000313" key="3">
    <source>
        <dbReference type="Proteomes" id="UP000836841"/>
    </source>
</evidence>
<reference evidence="2 3" key="1">
    <citation type="submission" date="2022-03" db="EMBL/GenBank/DDBJ databases">
        <authorList>
            <person name="Nunn A."/>
            <person name="Chopra R."/>
            <person name="Nunn A."/>
            <person name="Contreras Garrido A."/>
        </authorList>
    </citation>
    <scope>NUCLEOTIDE SEQUENCE [LARGE SCALE GENOMIC DNA]</scope>
</reference>
<comment type="caution">
    <text evidence="2">The sequence shown here is derived from an EMBL/GenBank/DDBJ whole genome shotgun (WGS) entry which is preliminary data.</text>
</comment>
<dbReference type="PANTHER" id="PTHR34967">
    <property type="entry name" value="OS02G0257200 PROTEIN"/>
    <property type="match status" value="1"/>
</dbReference>
<keyword evidence="1" id="KW-1133">Transmembrane helix</keyword>
<dbReference type="AlphaFoldDB" id="A0AAU9SNE7"/>
<feature type="transmembrane region" description="Helical" evidence="1">
    <location>
        <begin position="23"/>
        <end position="46"/>
    </location>
</feature>